<name>A0A9W7WXQ8_TRIRA</name>
<dbReference type="Proteomes" id="UP001059041">
    <property type="component" value="Linkage Group LG5"/>
</dbReference>
<evidence type="ECO:0000313" key="1">
    <source>
        <dbReference type="EMBL" id="KAI7810261.1"/>
    </source>
</evidence>
<dbReference type="PANTHER" id="PTHR31025">
    <property type="entry name" value="SI:CH211-196P9.1-RELATED"/>
    <property type="match status" value="1"/>
</dbReference>
<reference evidence="1" key="1">
    <citation type="submission" date="2021-02" db="EMBL/GenBank/DDBJ databases">
        <title>Comparative genomics reveals that relaxation of natural selection precedes convergent phenotypic evolution of cavefish.</title>
        <authorList>
            <person name="Peng Z."/>
        </authorList>
    </citation>
    <scope>NUCLEOTIDE SEQUENCE</scope>
    <source>
        <tissue evidence="1">Muscle</tissue>
    </source>
</reference>
<proteinExistence type="predicted"/>
<evidence type="ECO:0000313" key="2">
    <source>
        <dbReference type="Proteomes" id="UP001059041"/>
    </source>
</evidence>
<dbReference type="EMBL" id="JAFHDT010000005">
    <property type="protein sequence ID" value="KAI7810261.1"/>
    <property type="molecule type" value="Genomic_DNA"/>
</dbReference>
<sequence>MLVTVVCRGSQKYVKVTETDGEYNFHQFHQEAFKRFGLPVDVDVTYKDSSGTDVDADIFNELLQQGNVTLTACLDDDLSEDTETSDTSLSFNASTMIIDDPPTKKARLTADSCTDKQVAKNMVHTVLKSKPGGDKIMYDKAKTLSDSTRRQLINMLVANMIEIELDFSLLFGEEIAGKFLAKWSTFKPQVISEGKGLPSNHHIEELIINAQHESGDDSTGWYSDISALLLLLHLLPPTSKGHKKAARISLLQAADHLVRFLKMGTSIPLFWEKFGAAQPFLLCVGGNRKRIQRYFVIVDMKAIPCKAQTSVGAFDELFKAHFAFGTSYSESLSSFYVFIQTAIYKIDAGTSKERPRVREMRARFLLGRN</sequence>
<gene>
    <name evidence="1" type="ORF">IRJ41_023885</name>
</gene>
<organism evidence="1 2">
    <name type="scientific">Triplophysa rosa</name>
    <name type="common">Cave loach</name>
    <dbReference type="NCBI Taxonomy" id="992332"/>
    <lineage>
        <taxon>Eukaryota</taxon>
        <taxon>Metazoa</taxon>
        <taxon>Chordata</taxon>
        <taxon>Craniata</taxon>
        <taxon>Vertebrata</taxon>
        <taxon>Euteleostomi</taxon>
        <taxon>Actinopterygii</taxon>
        <taxon>Neopterygii</taxon>
        <taxon>Teleostei</taxon>
        <taxon>Ostariophysi</taxon>
        <taxon>Cypriniformes</taxon>
        <taxon>Nemacheilidae</taxon>
        <taxon>Triplophysa</taxon>
    </lineage>
</organism>
<protein>
    <submittedName>
        <fullName evidence="1">Uncharacterized protein</fullName>
    </submittedName>
</protein>
<dbReference type="PANTHER" id="PTHR31025:SF29">
    <property type="entry name" value="SI:CH211-196P9.1"/>
    <property type="match status" value="1"/>
</dbReference>
<accession>A0A9W7WXQ8</accession>
<comment type="caution">
    <text evidence="1">The sequence shown here is derived from an EMBL/GenBank/DDBJ whole genome shotgun (WGS) entry which is preliminary data.</text>
</comment>
<keyword evidence="2" id="KW-1185">Reference proteome</keyword>
<dbReference type="AlphaFoldDB" id="A0A9W7WXQ8"/>